<name>A0ABY4CUE4_9BACT</name>
<proteinExistence type="predicted"/>
<protein>
    <submittedName>
        <fullName evidence="1">Uncharacterized protein</fullName>
    </submittedName>
</protein>
<organism evidence="1 2">
    <name type="scientific">Hymenobacter tibetensis</name>
    <dbReference type="NCBI Taxonomy" id="497967"/>
    <lineage>
        <taxon>Bacteria</taxon>
        <taxon>Pseudomonadati</taxon>
        <taxon>Bacteroidota</taxon>
        <taxon>Cytophagia</taxon>
        <taxon>Cytophagales</taxon>
        <taxon>Hymenobacteraceae</taxon>
        <taxon>Hymenobacter</taxon>
    </lineage>
</organism>
<evidence type="ECO:0000313" key="1">
    <source>
        <dbReference type="EMBL" id="UOG73726.1"/>
    </source>
</evidence>
<dbReference type="Proteomes" id="UP000831113">
    <property type="component" value="Chromosome"/>
</dbReference>
<accession>A0ABY4CUE4</accession>
<evidence type="ECO:0000313" key="2">
    <source>
        <dbReference type="Proteomes" id="UP000831113"/>
    </source>
</evidence>
<dbReference type="EMBL" id="CP094669">
    <property type="protein sequence ID" value="UOG73726.1"/>
    <property type="molecule type" value="Genomic_DNA"/>
</dbReference>
<gene>
    <name evidence="1" type="ORF">MTX78_16570</name>
</gene>
<dbReference type="RefSeq" id="WP_243796561.1">
    <property type="nucleotide sequence ID" value="NZ_CP094669.1"/>
</dbReference>
<keyword evidence="2" id="KW-1185">Reference proteome</keyword>
<sequence>MAHGLETLAFVGLVAVNETRLYYGSKQVSVGQKNFARACQPLPTAVAVLTRLLS</sequence>
<reference evidence="1 2" key="1">
    <citation type="submission" date="2022-03" db="EMBL/GenBank/DDBJ databases">
        <title>Hymenobactersp. isolated from the air.</title>
        <authorList>
            <person name="Won M."/>
            <person name="Kwon S.-W."/>
        </authorList>
    </citation>
    <scope>NUCLEOTIDE SEQUENCE [LARGE SCALE GENOMIC DNA]</scope>
    <source>
        <strain evidence="1 2">KACC 21982</strain>
    </source>
</reference>